<feature type="compositionally biased region" description="Polar residues" evidence="5">
    <location>
        <begin position="258"/>
        <end position="268"/>
    </location>
</feature>
<feature type="compositionally biased region" description="Low complexity" evidence="5">
    <location>
        <begin position="511"/>
        <end position="530"/>
    </location>
</feature>
<feature type="region of interest" description="Disordered" evidence="5">
    <location>
        <begin position="233"/>
        <end position="252"/>
    </location>
</feature>
<dbReference type="InterPro" id="IPR019747">
    <property type="entry name" value="FERM_CS"/>
</dbReference>
<dbReference type="SMART" id="SM00295">
    <property type="entry name" value="B41"/>
    <property type="match status" value="1"/>
</dbReference>
<feature type="region of interest" description="Disordered" evidence="5">
    <location>
        <begin position="831"/>
        <end position="870"/>
    </location>
</feature>
<dbReference type="PANTHER" id="PTHR23280:SF21">
    <property type="entry name" value="PROTEIN 4.1 HOMOLOG"/>
    <property type="match status" value="1"/>
</dbReference>
<dbReference type="InterPro" id="IPR019748">
    <property type="entry name" value="FERM_central"/>
</dbReference>
<keyword evidence="8" id="KW-1185">Reference proteome</keyword>
<dbReference type="Pfam" id="PF00373">
    <property type="entry name" value="FERM_M"/>
    <property type="match status" value="1"/>
</dbReference>
<dbReference type="FunFam" id="1.20.80.10:FF:000001">
    <property type="entry name" value="Erythrocyte membrane protein band 4.1"/>
    <property type="match status" value="1"/>
</dbReference>
<dbReference type="SMART" id="SM01195">
    <property type="entry name" value="FA"/>
    <property type="match status" value="1"/>
</dbReference>
<name>A0A6A4VJ76_AMPAM</name>
<dbReference type="Gene3D" id="1.20.80.10">
    <property type="match status" value="1"/>
</dbReference>
<feature type="compositionally biased region" description="Pro residues" evidence="5">
    <location>
        <begin position="677"/>
        <end position="690"/>
    </location>
</feature>
<feature type="compositionally biased region" description="Basic and acidic residues" evidence="5">
    <location>
        <begin position="454"/>
        <end position="468"/>
    </location>
</feature>
<dbReference type="GO" id="GO:0005912">
    <property type="term" value="C:adherens junction"/>
    <property type="evidence" value="ECO:0007669"/>
    <property type="project" value="UniProtKB-SubCell"/>
</dbReference>
<dbReference type="InterPro" id="IPR035963">
    <property type="entry name" value="FERM_2"/>
</dbReference>
<dbReference type="InterPro" id="IPR011993">
    <property type="entry name" value="PH-like_dom_sf"/>
</dbReference>
<dbReference type="InterPro" id="IPR019749">
    <property type="entry name" value="Band_41_domain"/>
</dbReference>
<feature type="compositionally biased region" description="Polar residues" evidence="5">
    <location>
        <begin position="735"/>
        <end position="757"/>
    </location>
</feature>
<protein>
    <recommendedName>
        <fullName evidence="2">Moesin/ezrin/radixin homolog 1</fullName>
    </recommendedName>
</protein>
<dbReference type="OrthoDB" id="6589456at2759"/>
<feature type="compositionally biased region" description="Low complexity" evidence="5">
    <location>
        <begin position="324"/>
        <end position="333"/>
    </location>
</feature>
<feature type="region of interest" description="Disordered" evidence="5">
    <location>
        <begin position="964"/>
        <end position="990"/>
    </location>
</feature>
<feature type="compositionally biased region" description="Basic and acidic residues" evidence="5">
    <location>
        <begin position="716"/>
        <end position="734"/>
    </location>
</feature>
<comment type="caution">
    <text evidence="7">The sequence shown here is derived from an EMBL/GenBank/DDBJ whole genome shotgun (WGS) entry which is preliminary data.</text>
</comment>
<feature type="compositionally biased region" description="Basic and acidic residues" evidence="5">
    <location>
        <begin position="338"/>
        <end position="368"/>
    </location>
</feature>
<dbReference type="SUPFAM" id="SSF50729">
    <property type="entry name" value="PH domain-like"/>
    <property type="match status" value="1"/>
</dbReference>
<feature type="compositionally biased region" description="Basic residues" evidence="5">
    <location>
        <begin position="429"/>
        <end position="440"/>
    </location>
</feature>
<feature type="region of interest" description="Disordered" evidence="5">
    <location>
        <begin position="258"/>
        <end position="795"/>
    </location>
</feature>
<dbReference type="PANTHER" id="PTHR23280">
    <property type="entry name" value="4.1 G PROTEIN"/>
    <property type="match status" value="1"/>
</dbReference>
<dbReference type="InterPro" id="IPR014352">
    <property type="entry name" value="FERM/acyl-CoA-bd_prot_sf"/>
</dbReference>
<feature type="compositionally biased region" description="Polar residues" evidence="5">
    <location>
        <begin position="282"/>
        <end position="296"/>
    </location>
</feature>
<dbReference type="PRINTS" id="PR00661">
    <property type="entry name" value="ERMFAMILY"/>
</dbReference>
<organism evidence="7 8">
    <name type="scientific">Amphibalanus amphitrite</name>
    <name type="common">Striped barnacle</name>
    <name type="synonym">Balanus amphitrite</name>
    <dbReference type="NCBI Taxonomy" id="1232801"/>
    <lineage>
        <taxon>Eukaryota</taxon>
        <taxon>Metazoa</taxon>
        <taxon>Ecdysozoa</taxon>
        <taxon>Arthropoda</taxon>
        <taxon>Crustacea</taxon>
        <taxon>Multicrustacea</taxon>
        <taxon>Cirripedia</taxon>
        <taxon>Thoracica</taxon>
        <taxon>Thoracicalcarea</taxon>
        <taxon>Balanomorpha</taxon>
        <taxon>Balanoidea</taxon>
        <taxon>Balanidae</taxon>
        <taxon>Amphibalaninae</taxon>
        <taxon>Amphibalanus</taxon>
    </lineage>
</organism>
<sequence length="1023" mass="113273">MSPFAILTQYSFPLFLFADEPWEFRFAVKFYPMDPGQLAEDITRYQLCLQIRNDIVTGKLPCSFVTHALLGSYMVQSELGDYDPAEHGDTYLSGFKMAPNQTPELEEKVAQLHKTLRGQTPAEAEMHYLENAKKLAMYGVDLHPAKDSEGIDIMLGICASGLLVYRDKLRINRFAWPKILKISYKRNNFFVKIRPGEFERHLTTIGFKLTNHRKAKKLWKTCVENHTFFRLMSPEPPERDHHLPRLGSKFRYSGRTQYQTRMQASQADRPSPQFRRALSGRAVSSRSMDPLNTSGGSMARDAARNTDPKRHTMTAPPKEIPGLDGSPADATAAGAGGDRTKERGGEAENAVKLRRHRTDDSMRSRNGTEDGLPAAGSGSDTAASEGLSRRDKRRKSWHVFGRKAAVDTDNQLSDSAEADVSAENAAARAGRRRSWFGKHMFKGDDESASEDLASDSRRDHDTSRDSRFSTEGAHNTTSSIDDRTGKRNTSWKSPKFLRKKSRPDSDRRDPQSVPQSAPAAAGQPGDSSPSVEAEENVYCSVRGGGRRGLRAVVEPEYPRRRASRELPPPPSDSPLRSSAGLPLPPPPLHEDATVVRNPYARDTDSDPDQEHYSRPSEHTYYYPALRGRRDSPAAAGRGSAEPPPPPPPLPQDNRGPYWRFDAAGERASVSSMDSYTVPPPLPSEPPPPPVLSDIVSIGIEEKGADGSETHQTPLLRRADRRSLESDISGRDRRSTPYSSMNSGRGSAERTTPSTNGWRASADARQGRSTSSHQPYRGERIHDQGQDHYSHPRGHPFAFAGDNVRFGVHVNHDMDTDEAAHVCEETTAFVSHFSGRDPRPPPGSWDRRQQRWDGSGPRRARPAHTLPPEDSWYGWDWHRNPAAWPAGSPAGWPAGSPAGWPAGSPAGWPAGSLAGWPAAPPHIYGNQDQWPHLYSNEDEWSRYPPGWSHTPPRTPAQERAPVYANAAPPLPPRTHRMQRHSRPPAPLPDDEVLGASVKAFVRPPDRRCVGSVRVPCAGASSPLV</sequence>
<dbReference type="CDD" id="cd13184">
    <property type="entry name" value="FERM_C_4_1_family"/>
    <property type="match status" value="1"/>
</dbReference>
<feature type="compositionally biased region" description="Low complexity" evidence="5">
    <location>
        <begin position="413"/>
        <end position="428"/>
    </location>
</feature>
<evidence type="ECO:0000256" key="5">
    <source>
        <dbReference type="SAM" id="MobiDB-lite"/>
    </source>
</evidence>
<dbReference type="FunFam" id="2.30.29.30:FF:000001">
    <property type="entry name" value="Erythrocyte membrane protein band 4.1"/>
    <property type="match status" value="1"/>
</dbReference>
<evidence type="ECO:0000313" key="8">
    <source>
        <dbReference type="Proteomes" id="UP000440578"/>
    </source>
</evidence>
<dbReference type="GO" id="GO:0048731">
    <property type="term" value="P:system development"/>
    <property type="evidence" value="ECO:0007669"/>
    <property type="project" value="UniProtKB-ARBA"/>
</dbReference>
<feature type="region of interest" description="Disordered" evidence="5">
    <location>
        <begin position="885"/>
        <end position="905"/>
    </location>
</feature>
<dbReference type="GO" id="GO:0008092">
    <property type="term" value="F:cytoskeletal protein binding"/>
    <property type="evidence" value="ECO:0007669"/>
    <property type="project" value="InterPro"/>
</dbReference>
<dbReference type="PROSITE" id="PS50057">
    <property type="entry name" value="FERM_3"/>
    <property type="match status" value="1"/>
</dbReference>
<dbReference type="PROSITE" id="PS00661">
    <property type="entry name" value="FERM_2"/>
    <property type="match status" value="1"/>
</dbReference>
<dbReference type="GO" id="GO:0031032">
    <property type="term" value="P:actomyosin structure organization"/>
    <property type="evidence" value="ECO:0007669"/>
    <property type="project" value="TreeGrafter"/>
</dbReference>
<feature type="compositionally biased region" description="Basic and acidic residues" evidence="5">
    <location>
        <begin position="833"/>
        <end position="850"/>
    </location>
</feature>
<feature type="compositionally biased region" description="Basic residues" evidence="5">
    <location>
        <begin position="972"/>
        <end position="981"/>
    </location>
</feature>
<dbReference type="CDD" id="cd14473">
    <property type="entry name" value="FERM_B-lobe"/>
    <property type="match status" value="1"/>
</dbReference>
<dbReference type="Pfam" id="PF08736">
    <property type="entry name" value="FA"/>
    <property type="match status" value="1"/>
</dbReference>
<dbReference type="GO" id="GO:0009887">
    <property type="term" value="P:animal organ morphogenesis"/>
    <property type="evidence" value="ECO:0007669"/>
    <property type="project" value="UniProtKB-ARBA"/>
</dbReference>
<feature type="compositionally biased region" description="Pro residues" evidence="5">
    <location>
        <begin position="641"/>
        <end position="650"/>
    </location>
</feature>
<dbReference type="InterPro" id="IPR000299">
    <property type="entry name" value="FERM_domain"/>
</dbReference>
<accession>A0A6A4VJ76</accession>
<evidence type="ECO:0000256" key="3">
    <source>
        <dbReference type="ARBA" id="ARBA00022553"/>
    </source>
</evidence>
<dbReference type="Pfam" id="PF09380">
    <property type="entry name" value="FERM_C"/>
    <property type="match status" value="1"/>
</dbReference>
<evidence type="ECO:0000256" key="1">
    <source>
        <dbReference type="ARBA" id="ARBA00004536"/>
    </source>
</evidence>
<evidence type="ECO:0000256" key="2">
    <source>
        <dbReference type="ARBA" id="ARBA00022025"/>
    </source>
</evidence>
<reference evidence="7 8" key="1">
    <citation type="submission" date="2019-07" db="EMBL/GenBank/DDBJ databases">
        <title>Draft genome assembly of a fouling barnacle, Amphibalanus amphitrite (Darwin, 1854): The first reference genome for Thecostraca.</title>
        <authorList>
            <person name="Kim W."/>
        </authorList>
    </citation>
    <scope>NUCLEOTIDE SEQUENCE [LARGE SCALE GENOMIC DNA]</scope>
    <source>
        <strain evidence="7">SNU_AA5</strain>
        <tissue evidence="7">Soma without cirri and trophi</tissue>
    </source>
</reference>
<dbReference type="PRINTS" id="PR00935">
    <property type="entry name" value="BAND41"/>
</dbReference>
<dbReference type="GO" id="GO:0005886">
    <property type="term" value="C:plasma membrane"/>
    <property type="evidence" value="ECO:0007669"/>
    <property type="project" value="TreeGrafter"/>
</dbReference>
<feature type="compositionally biased region" description="Basic and acidic residues" evidence="5">
    <location>
        <begin position="588"/>
        <end position="617"/>
    </location>
</feature>
<feature type="domain" description="FERM" evidence="6">
    <location>
        <begin position="1"/>
        <end position="233"/>
    </location>
</feature>
<feature type="compositionally biased region" description="Basic and acidic residues" evidence="5">
    <location>
        <begin position="301"/>
        <end position="310"/>
    </location>
</feature>
<comment type="subcellular location">
    <subcellularLocation>
        <location evidence="1">Cell junction</location>
        <location evidence="1">Adherens junction</location>
    </subcellularLocation>
    <subcellularLocation>
        <location evidence="4">Cell projection</location>
        <location evidence="4">Rhabdomere</location>
    </subcellularLocation>
</comment>
<evidence type="ECO:0000313" key="7">
    <source>
        <dbReference type="EMBL" id="KAF0294105.1"/>
    </source>
</evidence>
<feature type="compositionally biased region" description="Basic and acidic residues" evidence="5">
    <location>
        <begin position="775"/>
        <end position="789"/>
    </location>
</feature>
<dbReference type="EMBL" id="VIIS01001707">
    <property type="protein sequence ID" value="KAF0294105.1"/>
    <property type="molecule type" value="Genomic_DNA"/>
</dbReference>
<dbReference type="InterPro" id="IPR018980">
    <property type="entry name" value="FERM_PH-like_C"/>
</dbReference>
<feature type="compositionally biased region" description="Basic residues" evidence="5">
    <location>
        <begin position="390"/>
        <end position="401"/>
    </location>
</feature>
<dbReference type="Gene3D" id="2.30.29.30">
    <property type="entry name" value="Pleckstrin-homology domain (PH domain)/Phosphotyrosine-binding domain (PTB)"/>
    <property type="match status" value="1"/>
</dbReference>
<dbReference type="Proteomes" id="UP000440578">
    <property type="component" value="Unassembled WGS sequence"/>
</dbReference>
<keyword evidence="3" id="KW-0597">Phosphoprotein</keyword>
<gene>
    <name evidence="7" type="primary">Epb41l3_0</name>
    <name evidence="7" type="ORF">FJT64_008242</name>
</gene>
<proteinExistence type="predicted"/>
<evidence type="ECO:0000259" key="6">
    <source>
        <dbReference type="PROSITE" id="PS50057"/>
    </source>
</evidence>
<evidence type="ECO:0000256" key="4">
    <source>
        <dbReference type="ARBA" id="ARBA00043944"/>
    </source>
</evidence>
<dbReference type="SMART" id="SM01196">
    <property type="entry name" value="FERM_C"/>
    <property type="match status" value="1"/>
</dbReference>
<dbReference type="InterPro" id="IPR000798">
    <property type="entry name" value="Ez/rad/moesin-like"/>
</dbReference>
<dbReference type="GO" id="GO:0005856">
    <property type="term" value="C:cytoskeleton"/>
    <property type="evidence" value="ECO:0007669"/>
    <property type="project" value="TreeGrafter"/>
</dbReference>
<dbReference type="InterPro" id="IPR014847">
    <property type="entry name" value="FA"/>
</dbReference>
<dbReference type="AlphaFoldDB" id="A0A6A4VJ76"/>
<feature type="compositionally biased region" description="Basic and acidic residues" evidence="5">
    <location>
        <begin position="699"/>
        <end position="708"/>
    </location>
</feature>
<dbReference type="SUPFAM" id="SSF47031">
    <property type="entry name" value="Second domain of FERM"/>
    <property type="match status" value="1"/>
</dbReference>